<gene>
    <name evidence="2" type="ORF">Pla52o_15760</name>
</gene>
<proteinExistence type="predicted"/>
<feature type="domain" description="CHAT" evidence="1">
    <location>
        <begin position="774"/>
        <end position="1048"/>
    </location>
</feature>
<comment type="caution">
    <text evidence="2">The sequence shown here is derived from an EMBL/GenBank/DDBJ whole genome shotgun (WGS) entry which is preliminary data.</text>
</comment>
<dbReference type="Pfam" id="PF12770">
    <property type="entry name" value="CHAT"/>
    <property type="match status" value="1"/>
</dbReference>
<dbReference type="AlphaFoldDB" id="A0A5C6CLE6"/>
<dbReference type="Gene3D" id="1.25.40.10">
    <property type="entry name" value="Tetratricopeptide repeat domain"/>
    <property type="match status" value="1"/>
</dbReference>
<protein>
    <submittedName>
        <fullName evidence="2">CHAT domain protein</fullName>
    </submittedName>
</protein>
<dbReference type="OrthoDB" id="9787760at2"/>
<evidence type="ECO:0000259" key="1">
    <source>
        <dbReference type="Pfam" id="PF12770"/>
    </source>
</evidence>
<dbReference type="Proteomes" id="UP000316304">
    <property type="component" value="Unassembled WGS sequence"/>
</dbReference>
<evidence type="ECO:0000313" key="2">
    <source>
        <dbReference type="EMBL" id="TWU25278.1"/>
    </source>
</evidence>
<accession>A0A5C6CLE6</accession>
<dbReference type="PANTHER" id="PTHR10098">
    <property type="entry name" value="RAPSYN-RELATED"/>
    <property type="match status" value="1"/>
</dbReference>
<keyword evidence="3" id="KW-1185">Reference proteome</keyword>
<sequence length="1056" mass="114372">MCRTIQRLFCAFALLAVGQGTSKAQETIESSLRQLNGEVRQISGPSRRMGGSAATKGLPEQLSLSMQGGSVIVSETDAAGSLLSIFRTYDGEKLRLGGSESTLAGVTRALTGNSPANETLSIASAPVGLAQLLGQSVFRGTSMVTPSAGCRLLSGTPTFRRASDDGTPLQHAAVEVRNRNRIVLEFTFSGESASITFDQIRRQSEKPIAALQPGQYSMMVDGKPAGGFTVEDSEIADWINEPSKTMAEFCKDQQQTAAIFRIESLLSQLDENGNPAPYLCDALDLVETIRPLTPYLGNIRNRILAKLGHPADSAPNPSGVGIESIDDIRSLLTLGYWSKAKDAAEAIIQADKRSKREVNLAKLYLAVAQGEAATGRIESIDDTRNLFIEAITSLGESDRHDAFRAHNNFANYLAGKAQSRIYNYAIQSAAEVESPLLTALWYWKQADDQFTNAVQFSDAASPADVAALSLNQARLYSTLGDFARNLFAEGDSLKAIIDFADAATSKYAHLAGQAAEVEPLVAASAAETLANIAYRRGEIDKALANLTDAIQGYQATGSLAGLASCNRTIGLMRANADDGPTARKHLMIAVEISELLREQLGLSDAGQDRAGYFAKHAYTNERLIGLLVAAGEPRKALEIAERSKAQTFEDLLKQRQKRDSDSPADDIIPLLDEAIDSLGNNTVAIEYFVGGKDVFAFVVEDGEVTAHRLVGSDGSPLLASELISRTREFLSRMEGRARRMIVEARTPNGFDKNWQHELHRYYLELIPSEARESVAEAELLVVIPHHILHYFPFAALVTKVDKQEVTKFQLPQPTFLIESGADITAAPSLRTYAFMADSSSSVEVANAIGISEFDGAPRLPGVETDLANYQEVFGESVGKLLVGKPITESQIMSAMEDEGLLFIGTHGKNEADLPLNSFLLCDADKESDGQLTAREIFDSAIGSEAIIMSACYSGLADRSPLPGDDLFGLQRAMLQAGSRSIVSGLWDVYDDTAPLLMRSTMKHFADGDTLRRSLALAQRNFVADRKAKGPKDLWIHPYFWAVYNCSGSGHTILRAR</sequence>
<dbReference type="EMBL" id="SJPT01000002">
    <property type="protein sequence ID" value="TWU25278.1"/>
    <property type="molecule type" value="Genomic_DNA"/>
</dbReference>
<name>A0A5C6CLE6_9BACT</name>
<dbReference type="InterPro" id="IPR024983">
    <property type="entry name" value="CHAT_dom"/>
</dbReference>
<organism evidence="2 3">
    <name type="scientific">Novipirellula galeiformis</name>
    <dbReference type="NCBI Taxonomy" id="2528004"/>
    <lineage>
        <taxon>Bacteria</taxon>
        <taxon>Pseudomonadati</taxon>
        <taxon>Planctomycetota</taxon>
        <taxon>Planctomycetia</taxon>
        <taxon>Pirellulales</taxon>
        <taxon>Pirellulaceae</taxon>
        <taxon>Novipirellula</taxon>
    </lineage>
</organism>
<reference evidence="2 3" key="1">
    <citation type="submission" date="2019-02" db="EMBL/GenBank/DDBJ databases">
        <title>Deep-cultivation of Planctomycetes and their phenomic and genomic characterization uncovers novel biology.</title>
        <authorList>
            <person name="Wiegand S."/>
            <person name="Jogler M."/>
            <person name="Boedeker C."/>
            <person name="Pinto D."/>
            <person name="Vollmers J."/>
            <person name="Rivas-Marin E."/>
            <person name="Kohn T."/>
            <person name="Peeters S.H."/>
            <person name="Heuer A."/>
            <person name="Rast P."/>
            <person name="Oberbeckmann S."/>
            <person name="Bunk B."/>
            <person name="Jeske O."/>
            <person name="Meyerdierks A."/>
            <person name="Storesund J.E."/>
            <person name="Kallscheuer N."/>
            <person name="Luecker S."/>
            <person name="Lage O.M."/>
            <person name="Pohl T."/>
            <person name="Merkel B.J."/>
            <person name="Hornburger P."/>
            <person name="Mueller R.-W."/>
            <person name="Bruemmer F."/>
            <person name="Labrenz M."/>
            <person name="Spormann A.M."/>
            <person name="Op Den Camp H."/>
            <person name="Overmann J."/>
            <person name="Amann R."/>
            <person name="Jetten M.S.M."/>
            <person name="Mascher T."/>
            <person name="Medema M.H."/>
            <person name="Devos D.P."/>
            <person name="Kaster A.-K."/>
            <person name="Ovreas L."/>
            <person name="Rohde M."/>
            <person name="Galperin M.Y."/>
            <person name="Jogler C."/>
        </authorList>
    </citation>
    <scope>NUCLEOTIDE SEQUENCE [LARGE SCALE GENOMIC DNA]</scope>
    <source>
        <strain evidence="2 3">Pla52o</strain>
    </source>
</reference>
<evidence type="ECO:0000313" key="3">
    <source>
        <dbReference type="Proteomes" id="UP000316304"/>
    </source>
</evidence>
<dbReference type="RefSeq" id="WP_146593927.1">
    <property type="nucleotide sequence ID" value="NZ_SJPT01000002.1"/>
</dbReference>
<dbReference type="PANTHER" id="PTHR10098:SF108">
    <property type="entry name" value="TETRATRICOPEPTIDE REPEAT PROTEIN 28"/>
    <property type="match status" value="1"/>
</dbReference>
<dbReference type="InterPro" id="IPR011990">
    <property type="entry name" value="TPR-like_helical_dom_sf"/>
</dbReference>